<dbReference type="Proteomes" id="UP000790787">
    <property type="component" value="Chromosome 10"/>
</dbReference>
<keyword evidence="1" id="KW-1185">Reference proteome</keyword>
<proteinExistence type="predicted"/>
<reference evidence="2" key="2">
    <citation type="submission" date="2025-08" db="UniProtKB">
        <authorList>
            <consortium name="RefSeq"/>
        </authorList>
    </citation>
    <scope>IDENTIFICATION</scope>
    <source>
        <tissue evidence="2">Leaf</tissue>
    </source>
</reference>
<gene>
    <name evidence="2" type="primary">LOC142165045</name>
</gene>
<protein>
    <submittedName>
        <fullName evidence="2">Uncharacterized protein LOC142165045</fullName>
    </submittedName>
</protein>
<evidence type="ECO:0000313" key="1">
    <source>
        <dbReference type="Proteomes" id="UP000790787"/>
    </source>
</evidence>
<evidence type="ECO:0000313" key="2">
    <source>
        <dbReference type="RefSeq" id="XP_075079789.1"/>
    </source>
</evidence>
<reference evidence="1" key="1">
    <citation type="journal article" date="2014" name="Nat. Commun.">
        <title>The tobacco genome sequence and its comparison with those of tomato and potato.</title>
        <authorList>
            <person name="Sierro N."/>
            <person name="Battey J.N."/>
            <person name="Ouadi S."/>
            <person name="Bakaher N."/>
            <person name="Bovet L."/>
            <person name="Willig A."/>
            <person name="Goepfert S."/>
            <person name="Peitsch M.C."/>
            <person name="Ivanov N.V."/>
        </authorList>
    </citation>
    <scope>NUCLEOTIDE SEQUENCE [LARGE SCALE GENOMIC DNA]</scope>
</reference>
<sequence length="158" mass="17906">MITIRTTIGVPTSKDWPLFQMNVNNAFLQGYLVEDTYMEMPQGFQQKVEYKVCSSNADLIQEVKNSLHGNFKMKDLGELSASSETIYAKAKTHLNTAMRIVKYIKGSLGLGVFLKRGETYTLIAYCDSDWVVCPNTRRSITSYVVKMGDPLLSWKSKK</sequence>
<dbReference type="RefSeq" id="XP_075079789.1">
    <property type="nucleotide sequence ID" value="XM_075223688.1"/>
</dbReference>
<accession>A0AC58S486</accession>
<organism evidence="1 2">
    <name type="scientific">Nicotiana tabacum</name>
    <name type="common">Common tobacco</name>
    <dbReference type="NCBI Taxonomy" id="4097"/>
    <lineage>
        <taxon>Eukaryota</taxon>
        <taxon>Viridiplantae</taxon>
        <taxon>Streptophyta</taxon>
        <taxon>Embryophyta</taxon>
        <taxon>Tracheophyta</taxon>
        <taxon>Spermatophyta</taxon>
        <taxon>Magnoliopsida</taxon>
        <taxon>eudicotyledons</taxon>
        <taxon>Gunneridae</taxon>
        <taxon>Pentapetalae</taxon>
        <taxon>asterids</taxon>
        <taxon>lamiids</taxon>
        <taxon>Solanales</taxon>
        <taxon>Solanaceae</taxon>
        <taxon>Nicotianoideae</taxon>
        <taxon>Nicotianeae</taxon>
        <taxon>Nicotiana</taxon>
    </lineage>
</organism>
<name>A0AC58S486_TOBAC</name>